<comment type="caution">
    <text evidence="2">The sequence shown here is derived from an EMBL/GenBank/DDBJ whole genome shotgun (WGS) entry which is preliminary data.</text>
</comment>
<evidence type="ECO:0000259" key="1">
    <source>
        <dbReference type="Pfam" id="PF11716"/>
    </source>
</evidence>
<sequence length="276" mass="30465">MPQTPPIETRPLFAELDRLLLELLRSLAPEDWQRPTLARLWTVKDVAVHLLDGNLRTLSMLRDGYFAETPDDFSYAGMVAYLNRLNADWVRAARRLSPAVLTELLAQSGAEYTAYLHTLDPWAPATFSVAWAGEAESLNWFHIARDYTEKWHHQQQIREAVGQTAALMTPALFRPFMATLLRGLPHAYRAVAAPAGTRVRVSIEAGGTWELLKTTDAWQLMPPAAAAPTAEITFPPDVAWRVFTKGLSAAEAEPLVQLAGDARLAKAALGLVAVMG</sequence>
<dbReference type="Proteomes" id="UP001167796">
    <property type="component" value="Unassembled WGS sequence"/>
</dbReference>
<name>A0ABT9ABW6_9BACT</name>
<dbReference type="SUPFAM" id="SSF109854">
    <property type="entry name" value="DinB/YfiT-like putative metalloenzymes"/>
    <property type="match status" value="1"/>
</dbReference>
<feature type="domain" description="Mycothiol-dependent maleylpyruvate isomerase metal-binding" evidence="1">
    <location>
        <begin position="14"/>
        <end position="157"/>
    </location>
</feature>
<dbReference type="Gene3D" id="1.20.120.450">
    <property type="entry name" value="dinb family like domain"/>
    <property type="match status" value="1"/>
</dbReference>
<dbReference type="Pfam" id="PF11716">
    <property type="entry name" value="MDMPI_N"/>
    <property type="match status" value="1"/>
</dbReference>
<dbReference type="RefSeq" id="WP_305011529.1">
    <property type="nucleotide sequence ID" value="NZ_JAUQSX010000005.1"/>
</dbReference>
<dbReference type="InterPro" id="IPR024344">
    <property type="entry name" value="MDMPI_metal-binding"/>
</dbReference>
<evidence type="ECO:0000313" key="2">
    <source>
        <dbReference type="EMBL" id="MDO7846844.1"/>
    </source>
</evidence>
<dbReference type="InterPro" id="IPR017517">
    <property type="entry name" value="Maleyloyr_isom"/>
</dbReference>
<proteinExistence type="predicted"/>
<dbReference type="InterPro" id="IPR034660">
    <property type="entry name" value="DinB/YfiT-like"/>
</dbReference>
<organism evidence="2 3">
    <name type="scientific">Hymenobacter mellowenesis</name>
    <dbReference type="NCBI Taxonomy" id="3063995"/>
    <lineage>
        <taxon>Bacteria</taxon>
        <taxon>Pseudomonadati</taxon>
        <taxon>Bacteroidota</taxon>
        <taxon>Cytophagia</taxon>
        <taxon>Cytophagales</taxon>
        <taxon>Hymenobacteraceae</taxon>
        <taxon>Hymenobacter</taxon>
    </lineage>
</organism>
<accession>A0ABT9ABW6</accession>
<dbReference type="EMBL" id="JAUQSX010000005">
    <property type="protein sequence ID" value="MDO7846844.1"/>
    <property type="molecule type" value="Genomic_DNA"/>
</dbReference>
<keyword evidence="2" id="KW-0413">Isomerase</keyword>
<reference evidence="2" key="1">
    <citation type="submission" date="2023-07" db="EMBL/GenBank/DDBJ databases">
        <authorList>
            <person name="Kim M.K."/>
        </authorList>
    </citation>
    <scope>NUCLEOTIDE SEQUENCE</scope>
    <source>
        <strain evidence="2">M29</strain>
    </source>
</reference>
<evidence type="ECO:0000313" key="3">
    <source>
        <dbReference type="Proteomes" id="UP001167796"/>
    </source>
</evidence>
<gene>
    <name evidence="2" type="ORF">Q5H92_10790</name>
</gene>
<protein>
    <submittedName>
        <fullName evidence="2">Maleylpyruvate isomerase N-terminal domain-containing protein</fullName>
    </submittedName>
</protein>
<dbReference type="GO" id="GO:0016853">
    <property type="term" value="F:isomerase activity"/>
    <property type="evidence" value="ECO:0007669"/>
    <property type="project" value="UniProtKB-KW"/>
</dbReference>
<keyword evidence="3" id="KW-1185">Reference proteome</keyword>
<dbReference type="NCBIfam" id="TIGR03083">
    <property type="entry name" value="maleylpyruvate isomerase family mycothiol-dependent enzyme"/>
    <property type="match status" value="1"/>
</dbReference>